<name>A0A3N9TBM0_9VIBR</name>
<dbReference type="Gene3D" id="2.10.70.20">
    <property type="entry name" value="gspk-gspi-gspj complex like domains"/>
    <property type="match status" value="1"/>
</dbReference>
<dbReference type="InterPro" id="IPR012902">
    <property type="entry name" value="N_methyl_site"/>
</dbReference>
<evidence type="ECO:0000256" key="8">
    <source>
        <dbReference type="ARBA" id="ARBA00022989"/>
    </source>
</evidence>
<dbReference type="NCBIfam" id="TIGR02532">
    <property type="entry name" value="IV_pilin_GFxxxE"/>
    <property type="match status" value="1"/>
</dbReference>
<evidence type="ECO:0000256" key="1">
    <source>
        <dbReference type="ARBA" id="ARBA00004377"/>
    </source>
</evidence>
<dbReference type="Pfam" id="PF07963">
    <property type="entry name" value="N_methyl"/>
    <property type="match status" value="1"/>
</dbReference>
<keyword evidence="6" id="KW-0997">Cell inner membrane</keyword>
<dbReference type="NCBIfam" id="TIGR01711">
    <property type="entry name" value="gspJ"/>
    <property type="match status" value="1"/>
</dbReference>
<dbReference type="PROSITE" id="PS00409">
    <property type="entry name" value="PROKAR_NTER_METHYL"/>
    <property type="match status" value="1"/>
</dbReference>
<evidence type="ECO:0000313" key="11">
    <source>
        <dbReference type="EMBL" id="RQW61390.1"/>
    </source>
</evidence>
<keyword evidence="4" id="KW-1003">Cell membrane</keyword>
<dbReference type="Proteomes" id="UP000281112">
    <property type="component" value="Unassembled WGS sequence"/>
</dbReference>
<dbReference type="PANTHER" id="PTHR39583">
    <property type="entry name" value="TYPE II SECRETION SYSTEM PROTEIN J-RELATED"/>
    <property type="match status" value="1"/>
</dbReference>
<dbReference type="InterPro" id="IPR010055">
    <property type="entry name" value="T2SS_protein-GspJ"/>
</dbReference>
<keyword evidence="7 10" id="KW-0812">Transmembrane</keyword>
<evidence type="ECO:0000256" key="6">
    <source>
        <dbReference type="ARBA" id="ARBA00022519"/>
    </source>
</evidence>
<dbReference type="InterPro" id="IPR045584">
    <property type="entry name" value="Pilin-like"/>
</dbReference>
<evidence type="ECO:0000256" key="4">
    <source>
        <dbReference type="ARBA" id="ARBA00022475"/>
    </source>
</evidence>
<evidence type="ECO:0000256" key="2">
    <source>
        <dbReference type="ARBA" id="ARBA00011084"/>
    </source>
</evidence>
<protein>
    <recommendedName>
        <fullName evidence="3">Type II secretion system protein J</fullName>
    </recommendedName>
</protein>
<dbReference type="InterPro" id="IPR051621">
    <property type="entry name" value="T2SS_protein_J"/>
</dbReference>
<dbReference type="RefSeq" id="WP_124938978.1">
    <property type="nucleotide sequence ID" value="NZ_RJVQ01000013.1"/>
</dbReference>
<dbReference type="AlphaFoldDB" id="A0A3N9TBM0"/>
<dbReference type="SUPFAM" id="SSF54523">
    <property type="entry name" value="Pili subunits"/>
    <property type="match status" value="1"/>
</dbReference>
<keyword evidence="8 10" id="KW-1133">Transmembrane helix</keyword>
<comment type="caution">
    <text evidence="11">The sequence shown here is derived from an EMBL/GenBank/DDBJ whole genome shotgun (WGS) entry which is preliminary data.</text>
</comment>
<proteinExistence type="inferred from homology"/>
<dbReference type="Gene3D" id="3.10.610.10">
    <property type="entry name" value="GSPII I/J protein-like"/>
    <property type="match status" value="1"/>
</dbReference>
<comment type="similarity">
    <text evidence="2">Belongs to the GSP J family.</text>
</comment>
<organism evidence="11 12">
    <name type="scientific">Vibrio viridaestus</name>
    <dbReference type="NCBI Taxonomy" id="2487322"/>
    <lineage>
        <taxon>Bacteria</taxon>
        <taxon>Pseudomonadati</taxon>
        <taxon>Pseudomonadota</taxon>
        <taxon>Gammaproteobacteria</taxon>
        <taxon>Vibrionales</taxon>
        <taxon>Vibrionaceae</taxon>
        <taxon>Vibrio</taxon>
    </lineage>
</organism>
<keyword evidence="12" id="KW-1185">Reference proteome</keyword>
<evidence type="ECO:0000256" key="9">
    <source>
        <dbReference type="ARBA" id="ARBA00023136"/>
    </source>
</evidence>
<evidence type="ECO:0000313" key="12">
    <source>
        <dbReference type="Proteomes" id="UP000281112"/>
    </source>
</evidence>
<accession>A0A3N9TBM0</accession>
<dbReference type="OrthoDB" id="9794345at2"/>
<sequence>MLLNRRHNSKGFTLIEMLVAIVILAMLSLLAYQILYQVQVSNDVSSKKSEQINRLQKAIVTLDSDFRQIADRQFRTNGEEAETMKLYWQDGLLGGQGYSLLFTRLGWGNHQWQFPRGEVTKVGYRLHGGKLERVWWRYPDTTVGDTGNITPILEHVSAFNVRFYYKDKWYTVWEQEGVLPKAISVELTLEDYGKIERTYLIASYDSSESSDG</sequence>
<feature type="transmembrane region" description="Helical" evidence="10">
    <location>
        <begin position="12"/>
        <end position="35"/>
    </location>
</feature>
<dbReference type="GO" id="GO:0015627">
    <property type="term" value="C:type II protein secretion system complex"/>
    <property type="evidence" value="ECO:0007669"/>
    <property type="project" value="InterPro"/>
</dbReference>
<keyword evidence="9 10" id="KW-0472">Membrane</keyword>
<reference evidence="11 12" key="1">
    <citation type="submission" date="2018-11" db="EMBL/GenBank/DDBJ databases">
        <title>Vibrio LJC006 sp. nov., isolated from seawater during the bloom of the enteromorpha.</title>
        <authorList>
            <person name="Liang J."/>
        </authorList>
    </citation>
    <scope>NUCLEOTIDE SEQUENCE [LARGE SCALE GENOMIC DNA]</scope>
    <source>
        <strain evidence="11 12">LJC006</strain>
    </source>
</reference>
<evidence type="ECO:0000256" key="10">
    <source>
        <dbReference type="SAM" id="Phobius"/>
    </source>
</evidence>
<dbReference type="GO" id="GO:0015628">
    <property type="term" value="P:protein secretion by the type II secretion system"/>
    <property type="evidence" value="ECO:0007669"/>
    <property type="project" value="InterPro"/>
</dbReference>
<evidence type="ECO:0000256" key="3">
    <source>
        <dbReference type="ARBA" id="ARBA00021539"/>
    </source>
</evidence>
<keyword evidence="5" id="KW-0488">Methylation</keyword>
<evidence type="ECO:0000256" key="5">
    <source>
        <dbReference type="ARBA" id="ARBA00022481"/>
    </source>
</evidence>
<dbReference type="GO" id="GO:0005886">
    <property type="term" value="C:plasma membrane"/>
    <property type="evidence" value="ECO:0007669"/>
    <property type="project" value="UniProtKB-SubCell"/>
</dbReference>
<comment type="subcellular location">
    <subcellularLocation>
        <location evidence="1">Cell inner membrane</location>
        <topology evidence="1">Single-pass membrane protein</topology>
    </subcellularLocation>
</comment>
<gene>
    <name evidence="11" type="primary">gspJ</name>
    <name evidence="11" type="ORF">EES38_19965</name>
</gene>
<dbReference type="PANTHER" id="PTHR39583:SF2">
    <property type="entry name" value="TYPE II SECRETION SYSTEM PROTEIN J"/>
    <property type="match status" value="1"/>
</dbReference>
<dbReference type="Pfam" id="PF11612">
    <property type="entry name" value="T2SSJ"/>
    <property type="match status" value="1"/>
</dbReference>
<dbReference type="EMBL" id="RJVQ01000013">
    <property type="protein sequence ID" value="RQW61390.1"/>
    <property type="molecule type" value="Genomic_DNA"/>
</dbReference>
<evidence type="ECO:0000256" key="7">
    <source>
        <dbReference type="ARBA" id="ARBA00022692"/>
    </source>
</evidence>